<evidence type="ECO:0000313" key="1">
    <source>
        <dbReference type="EMBL" id="KNC23559.1"/>
    </source>
</evidence>
<protein>
    <submittedName>
        <fullName evidence="1">Uncharacterized protein</fullName>
    </submittedName>
</protein>
<reference evidence="1 2" key="1">
    <citation type="journal article" date="2015" name="Nat. Commun.">
        <title>Lucilia cuprina genome unlocks parasitic fly biology to underpin future interventions.</title>
        <authorList>
            <person name="Anstead C.A."/>
            <person name="Korhonen P.K."/>
            <person name="Young N.D."/>
            <person name="Hall R.S."/>
            <person name="Jex A.R."/>
            <person name="Murali S.C."/>
            <person name="Hughes D.S."/>
            <person name="Lee S.F."/>
            <person name="Perry T."/>
            <person name="Stroehlein A.J."/>
            <person name="Ansell B.R."/>
            <person name="Breugelmans B."/>
            <person name="Hofmann A."/>
            <person name="Qu J."/>
            <person name="Dugan S."/>
            <person name="Lee S.L."/>
            <person name="Chao H."/>
            <person name="Dinh H."/>
            <person name="Han Y."/>
            <person name="Doddapaneni H.V."/>
            <person name="Worley K.C."/>
            <person name="Muzny D.M."/>
            <person name="Ioannidis P."/>
            <person name="Waterhouse R.M."/>
            <person name="Zdobnov E.M."/>
            <person name="James P.J."/>
            <person name="Bagnall N.H."/>
            <person name="Kotze A.C."/>
            <person name="Gibbs R.A."/>
            <person name="Richards S."/>
            <person name="Batterham P."/>
            <person name="Gasser R.B."/>
        </authorList>
    </citation>
    <scope>NUCLEOTIDE SEQUENCE [LARGE SCALE GENOMIC DNA]</scope>
    <source>
        <strain evidence="1 2">LS</strain>
        <tissue evidence="1">Full body</tissue>
    </source>
</reference>
<proteinExistence type="predicted"/>
<comment type="caution">
    <text evidence="1">The sequence shown here is derived from an EMBL/GenBank/DDBJ whole genome shotgun (WGS) entry which is preliminary data.</text>
</comment>
<evidence type="ECO:0000313" key="2">
    <source>
        <dbReference type="Proteomes" id="UP000037069"/>
    </source>
</evidence>
<gene>
    <name evidence="1" type="ORF">FF38_06242</name>
</gene>
<feature type="non-terminal residue" evidence="1">
    <location>
        <position position="454"/>
    </location>
</feature>
<dbReference type="EMBL" id="JRES01001338">
    <property type="protein sequence ID" value="KNC23559.1"/>
    <property type="molecule type" value="Genomic_DNA"/>
</dbReference>
<accession>A0A0L0BWE4</accession>
<sequence length="454" mass="51999">MEFENIMHDNLGTLEEFNTNFGACFKNLNEKSSFLNGNSKLDETQLGSQSNDLFVAGSSTNQSDKTNVSQEMTDESGILGNTHGGNSINRDKGQNGEFDGRKELLGMERSKLEAMLHNHLIDDLPGFKLNHPVEGLAYCQFLRHSCLGVLIDDTSEIEPLNDLESSNMQFITYWVTENTIGRDFMRDHLMHFGNATNIWSLIDLVEKACQKFYSEDLQLIHYQLKEWAEGALAKVLPDHKTPNASIISKVYSKLMEERNTKTAFLSWVIFCVPDILFNKRPSRMSIFIPNTKKIEELKSYSEADLLSIKPSRRGEYKADDVLQMLTAKNKSEKSEKSVITHFALDYWINEQKRNGNLKKNHGGYADLVLYAYSEELGKSESSEASNTMDLSKLNELNRELMHELELSKLREKNSHIKLQRNTAEYISLIRKVKANLDDRHIEIQELSFIKDVFE</sequence>
<keyword evidence="2" id="KW-1185">Reference proteome</keyword>
<organism evidence="1 2">
    <name type="scientific">Lucilia cuprina</name>
    <name type="common">Green bottle fly</name>
    <name type="synonym">Australian sheep blowfly</name>
    <dbReference type="NCBI Taxonomy" id="7375"/>
    <lineage>
        <taxon>Eukaryota</taxon>
        <taxon>Metazoa</taxon>
        <taxon>Ecdysozoa</taxon>
        <taxon>Arthropoda</taxon>
        <taxon>Hexapoda</taxon>
        <taxon>Insecta</taxon>
        <taxon>Pterygota</taxon>
        <taxon>Neoptera</taxon>
        <taxon>Endopterygota</taxon>
        <taxon>Diptera</taxon>
        <taxon>Brachycera</taxon>
        <taxon>Muscomorpha</taxon>
        <taxon>Oestroidea</taxon>
        <taxon>Calliphoridae</taxon>
        <taxon>Luciliinae</taxon>
        <taxon>Lucilia</taxon>
    </lineage>
</organism>
<name>A0A0L0BWE4_LUCCU</name>
<dbReference type="AlphaFoldDB" id="A0A0L0BWE4"/>
<dbReference type="Proteomes" id="UP000037069">
    <property type="component" value="Unassembled WGS sequence"/>
</dbReference>